<dbReference type="PaxDb" id="3055-EDP00946"/>
<evidence type="ECO:0000256" key="3">
    <source>
        <dbReference type="SAM" id="SignalP"/>
    </source>
</evidence>
<reference evidence="5 6" key="1">
    <citation type="journal article" date="2007" name="Science">
        <title>The Chlamydomonas genome reveals the evolution of key animal and plant functions.</title>
        <authorList>
            <person name="Merchant S.S."/>
            <person name="Prochnik S.E."/>
            <person name="Vallon O."/>
            <person name="Harris E.H."/>
            <person name="Karpowicz S.J."/>
            <person name="Witman G.B."/>
            <person name="Terry A."/>
            <person name="Salamov A."/>
            <person name="Fritz-Laylin L.K."/>
            <person name="Marechal-Drouard L."/>
            <person name="Marshall W.F."/>
            <person name="Qu L.H."/>
            <person name="Nelson D.R."/>
            <person name="Sanderfoot A.A."/>
            <person name="Spalding M.H."/>
            <person name="Kapitonov V.V."/>
            <person name="Ren Q."/>
            <person name="Ferris P."/>
            <person name="Lindquist E."/>
            <person name="Shapiro H."/>
            <person name="Lucas S.M."/>
            <person name="Grimwood J."/>
            <person name="Schmutz J."/>
            <person name="Cardol P."/>
            <person name="Cerutti H."/>
            <person name="Chanfreau G."/>
            <person name="Chen C.L."/>
            <person name="Cognat V."/>
            <person name="Croft M.T."/>
            <person name="Dent R."/>
            <person name="Dutcher S."/>
            <person name="Fernandez E."/>
            <person name="Fukuzawa H."/>
            <person name="Gonzalez-Ballester D."/>
            <person name="Gonzalez-Halphen D."/>
            <person name="Hallmann A."/>
            <person name="Hanikenne M."/>
            <person name="Hippler M."/>
            <person name="Inwood W."/>
            <person name="Jabbari K."/>
            <person name="Kalanon M."/>
            <person name="Kuras R."/>
            <person name="Lefebvre P.A."/>
            <person name="Lemaire S.D."/>
            <person name="Lobanov A.V."/>
            <person name="Lohr M."/>
            <person name="Manuell A."/>
            <person name="Meier I."/>
            <person name="Mets L."/>
            <person name="Mittag M."/>
            <person name="Mittelmeier T."/>
            <person name="Moroney J.V."/>
            <person name="Moseley J."/>
            <person name="Napoli C."/>
            <person name="Nedelcu A.M."/>
            <person name="Niyogi K."/>
            <person name="Novoselov S.V."/>
            <person name="Paulsen I.T."/>
            <person name="Pazour G."/>
            <person name="Purton S."/>
            <person name="Ral J.P."/>
            <person name="Riano-Pachon D.M."/>
            <person name="Riekhof W."/>
            <person name="Rymarquis L."/>
            <person name="Schroda M."/>
            <person name="Stern D."/>
            <person name="Umen J."/>
            <person name="Willows R."/>
            <person name="Wilson N."/>
            <person name="Zimmer S.L."/>
            <person name="Allmer J."/>
            <person name="Balk J."/>
            <person name="Bisova K."/>
            <person name="Chen C.J."/>
            <person name="Elias M."/>
            <person name="Gendler K."/>
            <person name="Hauser C."/>
            <person name="Lamb M.R."/>
            <person name="Ledford H."/>
            <person name="Long J.C."/>
            <person name="Minagawa J."/>
            <person name="Page M.D."/>
            <person name="Pan J."/>
            <person name="Pootakham W."/>
            <person name="Roje S."/>
            <person name="Rose A."/>
            <person name="Stahlberg E."/>
            <person name="Terauchi A.M."/>
            <person name="Yang P."/>
            <person name="Ball S."/>
            <person name="Bowler C."/>
            <person name="Dieckmann C.L."/>
            <person name="Gladyshev V.N."/>
            <person name="Green P."/>
            <person name="Jorgensen R."/>
            <person name="Mayfield S."/>
            <person name="Mueller-Roeber B."/>
            <person name="Rajamani S."/>
            <person name="Sayre R.T."/>
            <person name="Brokstein P."/>
            <person name="Dubchak I."/>
            <person name="Goodstein D."/>
            <person name="Hornick L."/>
            <person name="Huang Y.W."/>
            <person name="Jhaveri J."/>
            <person name="Luo Y."/>
            <person name="Martinez D."/>
            <person name="Ngau W.C."/>
            <person name="Otillar B."/>
            <person name="Poliakov A."/>
            <person name="Porter A."/>
            <person name="Szajkowski L."/>
            <person name="Werner G."/>
            <person name="Zhou K."/>
            <person name="Grigoriev I.V."/>
            <person name="Rokhsar D.S."/>
            <person name="Grossman A.R."/>
        </authorList>
    </citation>
    <scope>NUCLEOTIDE SEQUENCE [LARGE SCALE GENOMIC DNA]</scope>
    <source>
        <strain evidence="6">CC-503</strain>
    </source>
</reference>
<keyword evidence="2" id="KW-0735">Signal-anchor</keyword>
<keyword evidence="3" id="KW-0732">Signal</keyword>
<accession>A0A2K3DG15</accession>
<dbReference type="Gramene" id="PNW79476">
    <property type="protein sequence ID" value="PNW79476"/>
    <property type="gene ID" value="CHLRE_09g416650v5"/>
</dbReference>
<dbReference type="InterPro" id="IPR005069">
    <property type="entry name" value="Nucl-diP-sugar_transferase"/>
</dbReference>
<dbReference type="AlphaFoldDB" id="A0A2K3DG15"/>
<comment type="subcellular location">
    <subcellularLocation>
        <location evidence="2">Golgi apparatus membrane</location>
        <topology evidence="2">Single-pass type II membrane protein</topology>
    </subcellularLocation>
</comment>
<dbReference type="EMBL" id="CM008970">
    <property type="protein sequence ID" value="PNW79476.1"/>
    <property type="molecule type" value="Genomic_DNA"/>
</dbReference>
<feature type="chain" id="PRO_5014469479" description="Glycosyltransferase" evidence="3">
    <location>
        <begin position="24"/>
        <end position="374"/>
    </location>
</feature>
<dbReference type="GO" id="GO:0016757">
    <property type="term" value="F:glycosyltransferase activity"/>
    <property type="evidence" value="ECO:0000318"/>
    <property type="project" value="GO_Central"/>
</dbReference>
<dbReference type="GO" id="GO:0005794">
    <property type="term" value="C:Golgi apparatus"/>
    <property type="evidence" value="ECO:0000318"/>
    <property type="project" value="GO_Central"/>
</dbReference>
<dbReference type="EC" id="2.4.2.-" evidence="2"/>
<sequence length="374" mass="41569">MGLRFMVAVFVALVALTGRVTLADAPTNVSLPDLANSFWSANGLKLPTKELVDAVNKAKLPVLDSFGHKREIVLMSIASEYAFQKMFDIFLTSLQNITFPRKDGSQDNLAKHLVINVMTSGTIEKCTNVANKYGSYCVSFANDKFTMGNMHVFSNDFYGIGFTKTGTILDGLTLGVDVLFLDADQVFFKNPLPYLLAREADILVSGDCHNHGDSTPMERLPPINNNIGFVYFRPTAMVTRAVYNWAMWLANIARSGGKPWDQTTFAGAIEWVSGEVSVRHMSMAMLHPDLFPYLCMGHCGCDLRGVPYFHNGKLPPKRSDGTCEPELMKEWYNYHMPCAGDMNFKGQLMQDYADMYMKVVGPINSKSAPMQVLA</sequence>
<keyword evidence="2" id="KW-0812">Transmembrane</keyword>
<evidence type="ECO:0000256" key="2">
    <source>
        <dbReference type="RuleBase" id="RU363055"/>
    </source>
</evidence>
<dbReference type="RefSeq" id="XP_001696838.2">
    <property type="nucleotide sequence ID" value="XM_001696786.2"/>
</dbReference>
<dbReference type="PANTHER" id="PTHR47032">
    <property type="entry name" value="UDP-D-XYLOSE:L-FUCOSE ALPHA-1,3-D-XYLOSYLTRANSFERASE-RELATED"/>
    <property type="match status" value="1"/>
</dbReference>
<evidence type="ECO:0000259" key="4">
    <source>
        <dbReference type="Pfam" id="PF03407"/>
    </source>
</evidence>
<keyword evidence="2" id="KW-0808">Transferase</keyword>
<evidence type="ECO:0000313" key="5">
    <source>
        <dbReference type="EMBL" id="PNW79476.1"/>
    </source>
</evidence>
<dbReference type="InParanoid" id="A0A2K3DG15"/>
<dbReference type="PANTHER" id="PTHR47032:SF1">
    <property type="entry name" value="UDP-D-XYLOSE:L-FUCOSE ALPHA-1,3-D-XYLOSYLTRANSFERASE-RELATED"/>
    <property type="match status" value="1"/>
</dbReference>
<dbReference type="InterPro" id="IPR029044">
    <property type="entry name" value="Nucleotide-diphossugar_trans"/>
</dbReference>
<dbReference type="SUPFAM" id="SSF53448">
    <property type="entry name" value="Nucleotide-diphospho-sugar transferases"/>
    <property type="match status" value="1"/>
</dbReference>
<keyword evidence="2" id="KW-0333">Golgi apparatus</keyword>
<keyword evidence="2" id="KW-0961">Cell wall biogenesis/degradation</keyword>
<evidence type="ECO:0000313" key="6">
    <source>
        <dbReference type="Proteomes" id="UP000006906"/>
    </source>
</evidence>
<dbReference type="OrthoDB" id="523104at2759"/>
<name>A0A2K3DG15_CHLRE</name>
<keyword evidence="6" id="KW-1185">Reference proteome</keyword>
<proteinExistence type="inferred from homology"/>
<dbReference type="GO" id="GO:0000139">
    <property type="term" value="C:Golgi membrane"/>
    <property type="evidence" value="ECO:0007669"/>
    <property type="project" value="UniProtKB-SubCell"/>
</dbReference>
<dbReference type="GO" id="GO:0071555">
    <property type="term" value="P:cell wall organization"/>
    <property type="evidence" value="ECO:0007669"/>
    <property type="project" value="UniProtKB-KW"/>
</dbReference>
<organism evidence="5 6">
    <name type="scientific">Chlamydomonas reinhardtii</name>
    <name type="common">Chlamydomonas smithii</name>
    <dbReference type="NCBI Taxonomy" id="3055"/>
    <lineage>
        <taxon>Eukaryota</taxon>
        <taxon>Viridiplantae</taxon>
        <taxon>Chlorophyta</taxon>
        <taxon>core chlorophytes</taxon>
        <taxon>Chlorophyceae</taxon>
        <taxon>CS clade</taxon>
        <taxon>Chlamydomonadales</taxon>
        <taxon>Chlamydomonadaceae</taxon>
        <taxon>Chlamydomonas</taxon>
    </lineage>
</organism>
<keyword evidence="2" id="KW-0328">Glycosyltransferase</keyword>
<feature type="signal peptide" evidence="3">
    <location>
        <begin position="1"/>
        <end position="23"/>
    </location>
</feature>
<evidence type="ECO:0000256" key="1">
    <source>
        <dbReference type="ARBA" id="ARBA00007033"/>
    </source>
</evidence>
<dbReference type="OMA" id="FRPTAMV"/>
<gene>
    <name evidence="5" type="ORF">CHLRE_09g416650v5</name>
</gene>
<protein>
    <recommendedName>
        <fullName evidence="2">Glycosyltransferase</fullName>
        <ecNumber evidence="2">2.4.2.-</ecNumber>
    </recommendedName>
</protein>
<feature type="domain" description="Nucleotide-diphospho-sugar transferase" evidence="4">
    <location>
        <begin position="112"/>
        <end position="284"/>
    </location>
</feature>
<dbReference type="Pfam" id="PF03407">
    <property type="entry name" value="Nucleotid_trans"/>
    <property type="match status" value="1"/>
</dbReference>
<dbReference type="GeneID" id="5722392"/>
<dbReference type="KEGG" id="cre:CHLRE_09g416650v5"/>
<dbReference type="Proteomes" id="UP000006906">
    <property type="component" value="Chromosome 9"/>
</dbReference>
<comment type="similarity">
    <text evidence="1 2">Belongs to the glycosyltransferase 77 family.</text>
</comment>
<dbReference type="InterPro" id="IPR052636">
    <property type="entry name" value="UDP-D-xylose:L-fucose_XylT"/>
</dbReference>
<dbReference type="ExpressionAtlas" id="A0A2K3DG15">
    <property type="expression patterns" value="baseline and differential"/>
</dbReference>